<accession>M3YY60</accession>
<name>M3YY60_MUSPF</name>
<dbReference type="InParanoid" id="M3YY60"/>
<feature type="region of interest" description="Disordered" evidence="1">
    <location>
        <begin position="79"/>
        <end position="120"/>
    </location>
</feature>
<organism evidence="2">
    <name type="scientific">Mustela putorius furo</name>
    <name type="common">European domestic ferret</name>
    <name type="synonym">Mustela furo</name>
    <dbReference type="NCBI Taxonomy" id="9669"/>
    <lineage>
        <taxon>Eukaryota</taxon>
        <taxon>Metazoa</taxon>
        <taxon>Chordata</taxon>
        <taxon>Craniata</taxon>
        <taxon>Vertebrata</taxon>
        <taxon>Euteleostomi</taxon>
        <taxon>Mammalia</taxon>
        <taxon>Eutheria</taxon>
        <taxon>Laurasiatheria</taxon>
        <taxon>Carnivora</taxon>
        <taxon>Caniformia</taxon>
        <taxon>Musteloidea</taxon>
        <taxon>Mustelidae</taxon>
        <taxon>Mustelinae</taxon>
        <taxon>Mustela</taxon>
    </lineage>
</organism>
<protein>
    <submittedName>
        <fullName evidence="2">Uncharacterized protein</fullName>
    </submittedName>
</protein>
<dbReference type="AlphaFoldDB" id="M3YY60"/>
<feature type="region of interest" description="Disordered" evidence="1">
    <location>
        <begin position="1"/>
        <end position="22"/>
    </location>
</feature>
<dbReference type="HOGENOM" id="CLU_1690814_0_0_1"/>
<dbReference type="EMBL" id="AEYP01008626">
    <property type="status" value="NOT_ANNOTATED_CDS"/>
    <property type="molecule type" value="Genomic_DNA"/>
</dbReference>
<proteinExistence type="predicted"/>
<reference evidence="2" key="1">
    <citation type="submission" date="2024-06" db="UniProtKB">
        <authorList>
            <consortium name="Ensembl"/>
        </authorList>
    </citation>
    <scope>IDENTIFICATION</scope>
</reference>
<dbReference type="Ensembl" id="ENSMPUT00000016514.1">
    <property type="protein sequence ID" value="ENSMPUP00000016270.1"/>
    <property type="gene ID" value="ENSMPUG00000016373.1"/>
</dbReference>
<evidence type="ECO:0000256" key="1">
    <source>
        <dbReference type="SAM" id="MobiDB-lite"/>
    </source>
</evidence>
<evidence type="ECO:0000313" key="2">
    <source>
        <dbReference type="Ensembl" id="ENSMPUP00000016270.1"/>
    </source>
</evidence>
<sequence length="156" mass="17006">MQKHPSLQAKQGVTTVPWRSRKAWKRPWAPRPLRSPSVGLSSWGPAHQHLSALFSSEAVGCELWRGPWAWCRFSPLTLPPQPHPGPQLPETQQTPEHPASLSPSWPGGSPRGRRPPEDSGLWISTGCSIVSHGACLVGQEVGSRHDSCSVRGPRAP</sequence>